<dbReference type="Proteomes" id="UP000057737">
    <property type="component" value="Unassembled WGS sequence"/>
</dbReference>
<evidence type="ECO:0000256" key="2">
    <source>
        <dbReference type="ARBA" id="ARBA00023002"/>
    </source>
</evidence>
<evidence type="ECO:0008006" key="5">
    <source>
        <dbReference type="Google" id="ProtNLM"/>
    </source>
</evidence>
<dbReference type="InterPro" id="IPR002347">
    <property type="entry name" value="SDR_fam"/>
</dbReference>
<dbReference type="Gene3D" id="3.40.50.720">
    <property type="entry name" value="NAD(P)-binding Rossmann-like Domain"/>
    <property type="match status" value="1"/>
</dbReference>
<name>A0A125QA82_9BRAD</name>
<gene>
    <name evidence="3" type="ORF">AS156_30600</name>
</gene>
<protein>
    <recommendedName>
        <fullName evidence="5">Short subunit dehydrogenase</fullName>
    </recommendedName>
</protein>
<dbReference type="CDD" id="cd05233">
    <property type="entry name" value="SDR_c"/>
    <property type="match status" value="1"/>
</dbReference>
<sequence>MVARGWGRIIFISTSLDTMLDPGHVMYGMTKASGEAFIAALAASLRSTGVTANVLLPGGPIATRMAAEMGDPKALLQPEIMAAPITWLASDASSDVTGRRFIAAKWNTALPPAQAAQAASSPAAWAGYGDTSIKPL</sequence>
<evidence type="ECO:0000313" key="4">
    <source>
        <dbReference type="Proteomes" id="UP000057737"/>
    </source>
</evidence>
<dbReference type="AlphaFoldDB" id="A0A125QA82"/>
<dbReference type="EMBL" id="LNCU01000028">
    <property type="protein sequence ID" value="KWV59690.1"/>
    <property type="molecule type" value="Genomic_DNA"/>
</dbReference>
<organism evidence="3 4">
    <name type="scientific">Bradyrhizobium macuxiense</name>
    <dbReference type="NCBI Taxonomy" id="1755647"/>
    <lineage>
        <taxon>Bacteria</taxon>
        <taxon>Pseudomonadati</taxon>
        <taxon>Pseudomonadota</taxon>
        <taxon>Alphaproteobacteria</taxon>
        <taxon>Hyphomicrobiales</taxon>
        <taxon>Nitrobacteraceae</taxon>
        <taxon>Bradyrhizobium</taxon>
    </lineage>
</organism>
<proteinExistence type="inferred from homology"/>
<comment type="similarity">
    <text evidence="1">Belongs to the short-chain dehydrogenases/reductases (SDR) family.</text>
</comment>
<reference evidence="3 4" key="1">
    <citation type="submission" date="2015-11" db="EMBL/GenBank/DDBJ databases">
        <title>Draft Genome Sequence of the Strain BR 10303 (Bradyrhizobium sp.) isolated from nodules of Centrolobium paraense.</title>
        <authorList>
            <person name="Zelli J.E."/>
            <person name="Simoes-Araujo J.L."/>
            <person name="Barauna A.C."/>
            <person name="Silva K."/>
        </authorList>
    </citation>
    <scope>NUCLEOTIDE SEQUENCE [LARGE SCALE GENOMIC DNA]</scope>
    <source>
        <strain evidence="3 4">BR 10303</strain>
    </source>
</reference>
<dbReference type="PANTHER" id="PTHR48107">
    <property type="entry name" value="NADPH-DEPENDENT ALDEHYDE REDUCTASE-LIKE PROTEIN, CHLOROPLASTIC-RELATED"/>
    <property type="match status" value="1"/>
</dbReference>
<dbReference type="SUPFAM" id="SSF51735">
    <property type="entry name" value="NAD(P)-binding Rossmann-fold domains"/>
    <property type="match status" value="1"/>
</dbReference>
<keyword evidence="4" id="KW-1185">Reference proteome</keyword>
<evidence type="ECO:0000313" key="3">
    <source>
        <dbReference type="EMBL" id="KWV59690.1"/>
    </source>
</evidence>
<accession>A0A125QA82</accession>
<evidence type="ECO:0000256" key="1">
    <source>
        <dbReference type="ARBA" id="ARBA00006484"/>
    </source>
</evidence>
<dbReference type="InterPro" id="IPR036291">
    <property type="entry name" value="NAD(P)-bd_dom_sf"/>
</dbReference>
<keyword evidence="2" id="KW-0560">Oxidoreductase</keyword>
<comment type="caution">
    <text evidence="3">The sequence shown here is derived from an EMBL/GenBank/DDBJ whole genome shotgun (WGS) entry which is preliminary data.</text>
</comment>
<dbReference type="Pfam" id="PF13561">
    <property type="entry name" value="adh_short_C2"/>
    <property type="match status" value="1"/>
</dbReference>
<dbReference type="PANTHER" id="PTHR48107:SF7">
    <property type="entry name" value="RE15974P"/>
    <property type="match status" value="1"/>
</dbReference>
<dbReference type="PRINTS" id="PR00081">
    <property type="entry name" value="GDHRDH"/>
</dbReference>
<dbReference type="GO" id="GO:0016614">
    <property type="term" value="F:oxidoreductase activity, acting on CH-OH group of donors"/>
    <property type="evidence" value="ECO:0007669"/>
    <property type="project" value="UniProtKB-ARBA"/>
</dbReference>